<sequence>MRRLMANDAAKRGSRPAKDDPREQGEIPRKRDDSEDHKKDPFHPDPGQR</sequence>
<evidence type="ECO:0000256" key="1">
    <source>
        <dbReference type="SAM" id="MobiDB-lite"/>
    </source>
</evidence>
<evidence type="ECO:0000313" key="5">
    <source>
        <dbReference type="Proteomes" id="UP001350972"/>
    </source>
</evidence>
<gene>
    <name evidence="3" type="ORF">LM286_11635</name>
    <name evidence="2" type="ORF">N2J37_12330</name>
</gene>
<evidence type="ECO:0000313" key="2">
    <source>
        <dbReference type="EMBL" id="UXE40470.1"/>
    </source>
</evidence>
<dbReference type="EMBL" id="CP145163">
    <property type="protein sequence ID" value="WWC13909.1"/>
    <property type="molecule type" value="Genomic_DNA"/>
</dbReference>
<reference evidence="2" key="1">
    <citation type="submission" date="2022-09" db="EMBL/GenBank/DDBJ databases">
        <title>Multidrug resistance Raoultella ornithinolytica Strain MQB_Silv_108.</title>
        <authorList>
            <person name="Quintela-Baluja M."/>
        </authorList>
    </citation>
    <scope>NUCLEOTIDE SEQUENCE</scope>
    <source>
        <strain evidence="2">MQB_Silv_108</strain>
    </source>
</reference>
<dbReference type="Proteomes" id="UP001350972">
    <property type="component" value="Chromosome"/>
</dbReference>
<reference evidence="3 5" key="2">
    <citation type="submission" date="2024-02" db="EMBL/GenBank/DDBJ databases">
        <title>Tn5403 promotes plasmid rearrangements and degradation of the Klebsiella pneumoniae carbapenemase (KPC) transposon Tn4401.</title>
        <authorList>
            <person name="Sheppard A.E."/>
            <person name="Barry K.E."/>
            <person name="Parikh H.I."/>
            <person name="Vegesana K."/>
            <person name="Sebra R."/>
            <person name="George S."/>
            <person name="Sanderson N.D."/>
            <person name="Stoesser N."/>
            <person name="Eyre D.W."/>
            <person name="Crook D.W."/>
            <person name="Walker A.S."/>
            <person name="Mathers A.J."/>
        </authorList>
    </citation>
    <scope>NUCLEOTIDE SEQUENCE [LARGE SCALE GENOMIC DNA]</scope>
    <source>
        <strain evidence="3 5">CAV1921</strain>
    </source>
</reference>
<dbReference type="EMBL" id="CP104450">
    <property type="protein sequence ID" value="UXE40470.1"/>
    <property type="molecule type" value="Genomic_DNA"/>
</dbReference>
<protein>
    <submittedName>
        <fullName evidence="2">Uncharacterized protein</fullName>
    </submittedName>
</protein>
<accession>A0A6S5XDC9</accession>
<dbReference type="AlphaFoldDB" id="A0A6S5XDC9"/>
<evidence type="ECO:0000313" key="4">
    <source>
        <dbReference type="Proteomes" id="UP001064206"/>
    </source>
</evidence>
<organism evidence="2 4">
    <name type="scientific">Raoultella ornithinolytica</name>
    <name type="common">Klebsiella ornithinolytica</name>
    <dbReference type="NCBI Taxonomy" id="54291"/>
    <lineage>
        <taxon>Bacteria</taxon>
        <taxon>Pseudomonadati</taxon>
        <taxon>Pseudomonadota</taxon>
        <taxon>Gammaproteobacteria</taxon>
        <taxon>Enterobacterales</taxon>
        <taxon>Enterobacteriaceae</taxon>
        <taxon>Klebsiella/Raoultella group</taxon>
        <taxon>Raoultella</taxon>
    </lineage>
</organism>
<dbReference type="RefSeq" id="WP_004862804.1">
    <property type="nucleotide sequence ID" value="NZ_ABDFAB020000002.1"/>
</dbReference>
<feature type="region of interest" description="Disordered" evidence="1">
    <location>
        <begin position="1"/>
        <end position="49"/>
    </location>
</feature>
<proteinExistence type="predicted"/>
<feature type="compositionally biased region" description="Basic and acidic residues" evidence="1">
    <location>
        <begin position="16"/>
        <end position="49"/>
    </location>
</feature>
<dbReference type="Proteomes" id="UP001064206">
    <property type="component" value="Chromosome"/>
</dbReference>
<keyword evidence="5" id="KW-1185">Reference proteome</keyword>
<evidence type="ECO:0000313" key="3">
    <source>
        <dbReference type="EMBL" id="WWC13909.1"/>
    </source>
</evidence>
<name>A0A6S5XDC9_RAOOR</name>